<dbReference type="PATRIC" id="fig|1131935.3.peg.3376"/>
<dbReference type="Proteomes" id="UP000003900">
    <property type="component" value="Unassembled WGS sequence"/>
</dbReference>
<dbReference type="SUPFAM" id="SSF52172">
    <property type="entry name" value="CheY-like"/>
    <property type="match status" value="1"/>
</dbReference>
<dbReference type="EMBL" id="AHKH01000043">
    <property type="protein sequence ID" value="EHQ61260.1"/>
    <property type="molecule type" value="Genomic_DNA"/>
</dbReference>
<dbReference type="RefSeq" id="WP_006677733.1">
    <property type="nucleotide sequence ID" value="NZ_AHKH01000043.1"/>
</dbReference>
<accession>H3SI71</accession>
<evidence type="ECO:0000313" key="2">
    <source>
        <dbReference type="Proteomes" id="UP000003900"/>
    </source>
</evidence>
<protein>
    <submittedName>
        <fullName evidence="1">Two-component response regulator</fullName>
    </submittedName>
</protein>
<proteinExistence type="predicted"/>
<comment type="caution">
    <text evidence="1">The sequence shown here is derived from an EMBL/GenBank/DDBJ whole genome shotgun (WGS) entry which is preliminary data.</text>
</comment>
<dbReference type="AlphaFoldDB" id="H3SI71"/>
<evidence type="ECO:0000313" key="1">
    <source>
        <dbReference type="EMBL" id="EHQ61260.1"/>
    </source>
</evidence>
<gene>
    <name evidence="1" type="ORF">PDENDC454_16198</name>
</gene>
<sequence length="72" mass="8031">MNILIADDEAHMLNILQAYFERESFRTFPAADSDQDAMYGQDTVKARSALIYDGGKRIPFDAASVAAKGRFQ</sequence>
<keyword evidence="2" id="KW-1185">Reference proteome</keyword>
<dbReference type="InterPro" id="IPR011006">
    <property type="entry name" value="CheY-like_superfamily"/>
</dbReference>
<reference evidence="1 2" key="1">
    <citation type="journal article" date="2012" name="J. Bacteriol.">
        <title>Genome Sequence of the Pattern-Forming Social Bacterium Paenibacillus dendritiformis C454 Chiral Morphotype.</title>
        <authorList>
            <person name="Sirota-Madi A."/>
            <person name="Olender T."/>
            <person name="Helman Y."/>
            <person name="Brainis I."/>
            <person name="Finkelshtein A."/>
            <person name="Roth D."/>
            <person name="Hagai E."/>
            <person name="Leshkowitz D."/>
            <person name="Brodsky L."/>
            <person name="Galatenko V."/>
            <person name="Nikolaev V."/>
            <person name="Gutnick D.L."/>
            <person name="Lancet D."/>
            <person name="Ben-Jacob E."/>
        </authorList>
    </citation>
    <scope>NUCLEOTIDE SEQUENCE [LARGE SCALE GENOMIC DNA]</scope>
    <source>
        <strain evidence="1 2">C454</strain>
    </source>
</reference>
<name>H3SI71_9BACL</name>
<organism evidence="1 2">
    <name type="scientific">Paenibacillus dendritiformis C454</name>
    <dbReference type="NCBI Taxonomy" id="1131935"/>
    <lineage>
        <taxon>Bacteria</taxon>
        <taxon>Bacillati</taxon>
        <taxon>Bacillota</taxon>
        <taxon>Bacilli</taxon>
        <taxon>Bacillales</taxon>
        <taxon>Paenibacillaceae</taxon>
        <taxon>Paenibacillus</taxon>
    </lineage>
</organism>